<evidence type="ECO:0008006" key="7">
    <source>
        <dbReference type="Google" id="ProtNLM"/>
    </source>
</evidence>
<comment type="caution">
    <text evidence="5">The sequence shown here is derived from an EMBL/GenBank/DDBJ whole genome shotgun (WGS) entry which is preliminary data.</text>
</comment>
<evidence type="ECO:0000313" key="6">
    <source>
        <dbReference type="Proteomes" id="UP000019277"/>
    </source>
</evidence>
<accession>W7IWT2</accession>
<evidence type="ECO:0000313" key="5">
    <source>
        <dbReference type="EMBL" id="EWC58484.1"/>
    </source>
</evidence>
<comment type="subcellular location">
    <subcellularLocation>
        <location evidence="1">Cytoplasm</location>
    </subcellularLocation>
</comment>
<gene>
    <name evidence="5" type="ORF">UO65_6376</name>
</gene>
<keyword evidence="6" id="KW-1185">Reference proteome</keyword>
<reference evidence="5 6" key="1">
    <citation type="journal article" date="2014" name="Genome Announc.">
        <title>Draft Genome Sequence of the Antitrypanosomally Active Sponge-Associated Bacterium Actinokineospora sp. Strain EG49.</title>
        <authorList>
            <person name="Harjes J."/>
            <person name="Ryu T."/>
            <person name="Abdelmohsen U.R."/>
            <person name="Moitinho-Silva L."/>
            <person name="Horn H."/>
            <person name="Ravasi T."/>
            <person name="Hentschel U."/>
        </authorList>
    </citation>
    <scope>NUCLEOTIDE SEQUENCE [LARGE SCALE GENOMIC DNA]</scope>
    <source>
        <strain evidence="5 6">EG49</strain>
    </source>
</reference>
<proteinExistence type="inferred from homology"/>
<dbReference type="Pfam" id="PF14011">
    <property type="entry name" value="ESX-1_EspG"/>
    <property type="match status" value="1"/>
</dbReference>
<evidence type="ECO:0000256" key="1">
    <source>
        <dbReference type="ARBA" id="ARBA00004496"/>
    </source>
</evidence>
<organism evidence="5 6">
    <name type="scientific">Actinokineospora spheciospongiae</name>
    <dbReference type="NCBI Taxonomy" id="909613"/>
    <lineage>
        <taxon>Bacteria</taxon>
        <taxon>Bacillati</taxon>
        <taxon>Actinomycetota</taxon>
        <taxon>Actinomycetes</taxon>
        <taxon>Pseudonocardiales</taxon>
        <taxon>Pseudonocardiaceae</taxon>
        <taxon>Actinokineospora</taxon>
    </lineage>
</organism>
<evidence type="ECO:0000256" key="2">
    <source>
        <dbReference type="ARBA" id="ARBA00006411"/>
    </source>
</evidence>
<keyword evidence="3" id="KW-0963">Cytoplasm</keyword>
<dbReference type="Proteomes" id="UP000019277">
    <property type="component" value="Unassembled WGS sequence"/>
</dbReference>
<dbReference type="InterPro" id="IPR025734">
    <property type="entry name" value="EspG"/>
</dbReference>
<dbReference type="EMBL" id="AYXG01000241">
    <property type="protein sequence ID" value="EWC58484.1"/>
    <property type="molecule type" value="Genomic_DNA"/>
</dbReference>
<protein>
    <recommendedName>
        <fullName evidence="7">ESX secretion-associated protein EspG</fullName>
    </recommendedName>
</protein>
<comment type="similarity">
    <text evidence="2">Belongs to the EspG family.</text>
</comment>
<dbReference type="eggNOG" id="ENOG5033Y9P">
    <property type="taxonomic scope" value="Bacteria"/>
</dbReference>
<evidence type="ECO:0000256" key="4">
    <source>
        <dbReference type="ARBA" id="ARBA00023186"/>
    </source>
</evidence>
<dbReference type="STRING" id="909613.UO65_6376"/>
<name>W7IWT2_9PSEU</name>
<evidence type="ECO:0000256" key="3">
    <source>
        <dbReference type="ARBA" id="ARBA00022490"/>
    </source>
</evidence>
<keyword evidence="4" id="KW-0143">Chaperone</keyword>
<dbReference type="AlphaFoldDB" id="W7IWT2"/>
<sequence>MELSVESLHRLCAAQGLGEPHTLFTGGARYYPQRHQQEADAQLRRELDAAGVNGARGIDPEFLDLLGVVQRGAVEYYGWLQDAEGPYSVLVAAAGRVGVLAQRVGEKVAFERIDPARLVESFVFRLPNVPAARGEAISVREGDYADGASAVDAGGFRMSRPRSARAPEARRLEALVRAPRVGGGKLYTARRDHRGTRVRAADWLSFIDLPDGRWALYRTSGRGERSISAVPGTPQFIRKRLTELHATIG</sequence>